<dbReference type="FunFam" id="1.10.10.10:FF:000065">
    <property type="entry name" value="Interferon regulatory factor"/>
    <property type="match status" value="1"/>
</dbReference>
<keyword evidence="3" id="KW-0963">Cytoplasm</keyword>
<dbReference type="PRINTS" id="PR00267">
    <property type="entry name" value="INTFRNREGFCT"/>
</dbReference>
<dbReference type="InterPro" id="IPR001346">
    <property type="entry name" value="Interferon_reg_fact_DNA-bd_dom"/>
</dbReference>
<evidence type="ECO:0000313" key="16">
    <source>
        <dbReference type="Proteomes" id="UP000472263"/>
    </source>
</evidence>
<keyword evidence="7 11" id="KW-0238">DNA-binding</keyword>
<reference evidence="15" key="2">
    <citation type="submission" date="2025-08" db="UniProtKB">
        <authorList>
            <consortium name="Ensembl"/>
        </authorList>
    </citation>
    <scope>IDENTIFICATION</scope>
</reference>
<reference evidence="15" key="1">
    <citation type="submission" date="2019-06" db="EMBL/GenBank/DDBJ databases">
        <authorList>
            <consortium name="Wellcome Sanger Institute Data Sharing"/>
        </authorList>
    </citation>
    <scope>NUCLEOTIDE SEQUENCE [LARGE SCALE GENOMIC DNA]</scope>
</reference>
<comment type="subcellular location">
    <subcellularLocation>
        <location evidence="2">Cytoplasm</location>
    </subcellularLocation>
    <subcellularLocation>
        <location evidence="1 11">Nucleus</location>
    </subcellularLocation>
</comment>
<dbReference type="Pfam" id="PF00605">
    <property type="entry name" value="IRF"/>
    <property type="match status" value="1"/>
</dbReference>
<dbReference type="AlphaFoldDB" id="A0A668AY77"/>
<dbReference type="GO" id="GO:0002376">
    <property type="term" value="P:immune system process"/>
    <property type="evidence" value="ECO:0007669"/>
    <property type="project" value="TreeGrafter"/>
</dbReference>
<evidence type="ECO:0000256" key="2">
    <source>
        <dbReference type="ARBA" id="ARBA00004496"/>
    </source>
</evidence>
<dbReference type="InterPro" id="IPR017431">
    <property type="entry name" value="IRF1/IRF2"/>
</dbReference>
<dbReference type="SMART" id="SM00348">
    <property type="entry name" value="IRF"/>
    <property type="match status" value="1"/>
</dbReference>
<evidence type="ECO:0000256" key="4">
    <source>
        <dbReference type="ARBA" id="ARBA00022499"/>
    </source>
</evidence>
<feature type="modified residue" description="N6-acetyllysine" evidence="12">
    <location>
        <position position="78"/>
    </location>
</feature>
<accession>A0A668AY77</accession>
<feature type="modified residue" description="N6-acetyllysine" evidence="12">
    <location>
        <position position="75"/>
    </location>
</feature>
<evidence type="ECO:0000256" key="9">
    <source>
        <dbReference type="ARBA" id="ARBA00023163"/>
    </source>
</evidence>
<keyword evidence="9 11" id="KW-0804">Transcription</keyword>
<evidence type="ECO:0000256" key="8">
    <source>
        <dbReference type="ARBA" id="ARBA00023159"/>
    </source>
</evidence>
<evidence type="ECO:0000313" key="15">
    <source>
        <dbReference type="Ensembl" id="ENSMMDP00005056084.1"/>
    </source>
</evidence>
<organism evidence="15 16">
    <name type="scientific">Myripristis murdjan</name>
    <name type="common">pinecone soldierfish</name>
    <dbReference type="NCBI Taxonomy" id="586833"/>
    <lineage>
        <taxon>Eukaryota</taxon>
        <taxon>Metazoa</taxon>
        <taxon>Chordata</taxon>
        <taxon>Craniata</taxon>
        <taxon>Vertebrata</taxon>
        <taxon>Euteleostomi</taxon>
        <taxon>Actinopterygii</taxon>
        <taxon>Neopterygii</taxon>
        <taxon>Teleostei</taxon>
        <taxon>Neoteleostei</taxon>
        <taxon>Acanthomorphata</taxon>
        <taxon>Holocentriformes</taxon>
        <taxon>Holocentridae</taxon>
        <taxon>Myripristis</taxon>
    </lineage>
</organism>
<dbReference type="PIRSF" id="PIRSF038196">
    <property type="entry name" value="IFN_RF1/2"/>
    <property type="match status" value="1"/>
</dbReference>
<dbReference type="InterPro" id="IPR019817">
    <property type="entry name" value="Interferon_reg_fac_CS"/>
</dbReference>
<evidence type="ECO:0000256" key="13">
    <source>
        <dbReference type="SAM" id="MobiDB-lite"/>
    </source>
</evidence>
<dbReference type="Proteomes" id="UP000472263">
    <property type="component" value="Chromosome 14"/>
</dbReference>
<dbReference type="PANTHER" id="PTHR11949">
    <property type="entry name" value="INTERFERON REGULATORY FACTOR"/>
    <property type="match status" value="1"/>
</dbReference>
<evidence type="ECO:0000256" key="11">
    <source>
        <dbReference type="PIRNR" id="PIRNR038196"/>
    </source>
</evidence>
<comment type="similarity">
    <text evidence="11">Belongs to the IRF family.</text>
</comment>
<keyword evidence="4" id="KW-1017">Isopeptide bond</keyword>
<dbReference type="GO" id="GO:0005634">
    <property type="term" value="C:nucleus"/>
    <property type="evidence" value="ECO:0007669"/>
    <property type="project" value="UniProtKB-SubCell"/>
</dbReference>
<dbReference type="PROSITE" id="PS00601">
    <property type="entry name" value="IRF_1"/>
    <property type="match status" value="1"/>
</dbReference>
<dbReference type="OrthoDB" id="6538197at2759"/>
<keyword evidence="5" id="KW-0832">Ubl conjugation</keyword>
<evidence type="ECO:0000256" key="1">
    <source>
        <dbReference type="ARBA" id="ARBA00004123"/>
    </source>
</evidence>
<dbReference type="PANTHER" id="PTHR11949:SF3">
    <property type="entry name" value="INTERFERON REGULATORY FACTOR 1"/>
    <property type="match status" value="1"/>
</dbReference>
<evidence type="ECO:0000256" key="12">
    <source>
        <dbReference type="PIRSR" id="PIRSR038196-1"/>
    </source>
</evidence>
<dbReference type="CDD" id="cd00103">
    <property type="entry name" value="IRF"/>
    <property type="match status" value="1"/>
</dbReference>
<evidence type="ECO:0000259" key="14">
    <source>
        <dbReference type="PROSITE" id="PS51507"/>
    </source>
</evidence>
<dbReference type="GeneTree" id="ENSGT00940000156288"/>
<sequence length="299" mass="34379">MPVSRMKMRQWLEKMIDSNCVSGLEWVDKEKTMFSIPWMHAAHHGWELDKDAFLFKLWAIHTGKYIEGQTTADPKRWKANFRSAMNSLTDIEKMNDKSINKGHRAMRIYKILPLSKDIRSQAKDAKRRNKSKRVKSEDVAHDRDTQSLVDSCLQLSEASSTQETTIDSTECQAVANMAEKEVCEWSPSVEIRPESTNHLFQAFEVSPEHSTENSNMDDDIIRIWQQMEEDLPLFQSSSDIRWLLNLEAHTDSYSHSSPGSQWSDTSSAGEGQDLFTETVLGQLQPITDNSLYHQTDHLL</sequence>
<dbReference type="GO" id="GO:0005737">
    <property type="term" value="C:cytoplasm"/>
    <property type="evidence" value="ECO:0007669"/>
    <property type="project" value="UniProtKB-SubCell"/>
</dbReference>
<feature type="domain" description="IRF tryptophan pentad repeat" evidence="14">
    <location>
        <begin position="5"/>
        <end position="113"/>
    </location>
</feature>
<dbReference type="GO" id="GO:0000981">
    <property type="term" value="F:DNA-binding transcription factor activity, RNA polymerase II-specific"/>
    <property type="evidence" value="ECO:0007669"/>
    <property type="project" value="TreeGrafter"/>
</dbReference>
<dbReference type="PROSITE" id="PS51507">
    <property type="entry name" value="IRF_2"/>
    <property type="match status" value="1"/>
</dbReference>
<dbReference type="SUPFAM" id="SSF46785">
    <property type="entry name" value="Winged helix' DNA-binding domain"/>
    <property type="match status" value="1"/>
</dbReference>
<dbReference type="InParanoid" id="A0A668AY77"/>
<dbReference type="Ensembl" id="ENSMMDT00005057149.1">
    <property type="protein sequence ID" value="ENSMMDP00005056084.1"/>
    <property type="gene ID" value="ENSMMDG00005025063.1"/>
</dbReference>
<dbReference type="InterPro" id="IPR036388">
    <property type="entry name" value="WH-like_DNA-bd_sf"/>
</dbReference>
<keyword evidence="10 11" id="KW-0539">Nucleus</keyword>
<evidence type="ECO:0000256" key="3">
    <source>
        <dbReference type="ARBA" id="ARBA00022490"/>
    </source>
</evidence>
<reference evidence="15" key="3">
    <citation type="submission" date="2025-09" db="UniProtKB">
        <authorList>
            <consortium name="Ensembl"/>
        </authorList>
    </citation>
    <scope>IDENTIFICATION</scope>
</reference>
<proteinExistence type="inferred from homology"/>
<name>A0A668AY77_9TELE</name>
<dbReference type="Gene3D" id="1.10.10.10">
    <property type="entry name" value="Winged helix-like DNA-binding domain superfamily/Winged helix DNA-binding domain"/>
    <property type="match status" value="1"/>
</dbReference>
<evidence type="ECO:0000256" key="6">
    <source>
        <dbReference type="ARBA" id="ARBA00023015"/>
    </source>
</evidence>
<keyword evidence="6 11" id="KW-0805">Transcription regulation</keyword>
<evidence type="ECO:0000256" key="5">
    <source>
        <dbReference type="ARBA" id="ARBA00022843"/>
    </source>
</evidence>
<dbReference type="GO" id="GO:0000978">
    <property type="term" value="F:RNA polymerase II cis-regulatory region sequence-specific DNA binding"/>
    <property type="evidence" value="ECO:0007669"/>
    <property type="project" value="TreeGrafter"/>
</dbReference>
<keyword evidence="8 11" id="KW-0010">Activator</keyword>
<evidence type="ECO:0000256" key="10">
    <source>
        <dbReference type="ARBA" id="ARBA00023242"/>
    </source>
</evidence>
<dbReference type="InterPro" id="IPR036390">
    <property type="entry name" value="WH_DNA-bd_sf"/>
</dbReference>
<feature type="region of interest" description="Disordered" evidence="13">
    <location>
        <begin position="120"/>
        <end position="142"/>
    </location>
</feature>
<evidence type="ECO:0000256" key="7">
    <source>
        <dbReference type="ARBA" id="ARBA00023125"/>
    </source>
</evidence>
<protein>
    <recommendedName>
        <fullName evidence="11">Interferon regulatory factor</fullName>
    </recommendedName>
</protein>
<gene>
    <name evidence="15" type="primary">IRF1</name>
</gene>
<keyword evidence="16" id="KW-1185">Reference proteome</keyword>